<comment type="caution">
    <text evidence="2">The sequence shown here is derived from an EMBL/GenBank/DDBJ whole genome shotgun (WGS) entry which is preliminary data.</text>
</comment>
<dbReference type="AlphaFoldDB" id="A0A414AIE3"/>
<dbReference type="GO" id="GO:0003700">
    <property type="term" value="F:DNA-binding transcription factor activity"/>
    <property type="evidence" value="ECO:0007669"/>
    <property type="project" value="InterPro"/>
</dbReference>
<protein>
    <submittedName>
        <fullName evidence="2">Sigma-70 family RNA polymerase sigma factor</fullName>
    </submittedName>
</protein>
<dbReference type="InterPro" id="IPR036388">
    <property type="entry name" value="WH-like_DNA-bd_sf"/>
</dbReference>
<evidence type="ECO:0000313" key="2">
    <source>
        <dbReference type="EMBL" id="RHC48352.1"/>
    </source>
</evidence>
<dbReference type="Proteomes" id="UP000283975">
    <property type="component" value="Unassembled WGS sequence"/>
</dbReference>
<accession>A0A414AIE3</accession>
<reference evidence="2 3" key="1">
    <citation type="submission" date="2018-08" db="EMBL/GenBank/DDBJ databases">
        <title>A genome reference for cultivated species of the human gut microbiota.</title>
        <authorList>
            <person name="Zou Y."/>
            <person name="Xue W."/>
            <person name="Luo G."/>
        </authorList>
    </citation>
    <scope>NUCLEOTIDE SEQUENCE [LARGE SCALE GENOMIC DNA]</scope>
    <source>
        <strain evidence="2 3">AM35-14</strain>
    </source>
</reference>
<sequence length="148" mass="17609">MTCTEAYKEHIEYTFHAFCKIVIRNAGLTALRTWSRKYKREISLNYLTDEKHYPFSTTDEYFKAPEPCSEYLILICGDMLVLSDERLAAALSRLPMREREMVYLSFFKWIPQHEIARRYGCCRSTAGYHIRRAIGQLYEEMEGMKHEE</sequence>
<dbReference type="SUPFAM" id="SSF88659">
    <property type="entry name" value="Sigma3 and sigma4 domains of RNA polymerase sigma factors"/>
    <property type="match status" value="1"/>
</dbReference>
<dbReference type="InterPro" id="IPR013324">
    <property type="entry name" value="RNA_pol_sigma_r3/r4-like"/>
</dbReference>
<evidence type="ECO:0000259" key="1">
    <source>
        <dbReference type="Pfam" id="PF04545"/>
    </source>
</evidence>
<dbReference type="InterPro" id="IPR007630">
    <property type="entry name" value="RNA_pol_sigma70_r4"/>
</dbReference>
<evidence type="ECO:0000313" key="3">
    <source>
        <dbReference type="Proteomes" id="UP000283975"/>
    </source>
</evidence>
<feature type="domain" description="RNA polymerase sigma-70 region 4" evidence="1">
    <location>
        <begin position="90"/>
        <end position="138"/>
    </location>
</feature>
<dbReference type="Pfam" id="PF04545">
    <property type="entry name" value="Sigma70_r4"/>
    <property type="match status" value="1"/>
</dbReference>
<dbReference type="EMBL" id="QSHZ01000048">
    <property type="protein sequence ID" value="RHC48352.1"/>
    <property type="molecule type" value="Genomic_DNA"/>
</dbReference>
<proteinExistence type="predicted"/>
<organism evidence="2 3">
    <name type="scientific">Enterocloster bolteae</name>
    <dbReference type="NCBI Taxonomy" id="208479"/>
    <lineage>
        <taxon>Bacteria</taxon>
        <taxon>Bacillati</taxon>
        <taxon>Bacillota</taxon>
        <taxon>Clostridia</taxon>
        <taxon>Lachnospirales</taxon>
        <taxon>Lachnospiraceae</taxon>
        <taxon>Enterocloster</taxon>
    </lineage>
</organism>
<dbReference type="GO" id="GO:0006352">
    <property type="term" value="P:DNA-templated transcription initiation"/>
    <property type="evidence" value="ECO:0007669"/>
    <property type="project" value="InterPro"/>
</dbReference>
<name>A0A414AIE3_9FIRM</name>
<gene>
    <name evidence="2" type="ORF">DW839_28865</name>
</gene>
<dbReference type="Gene3D" id="1.10.10.10">
    <property type="entry name" value="Winged helix-like DNA-binding domain superfamily/Winged helix DNA-binding domain"/>
    <property type="match status" value="1"/>
</dbReference>